<dbReference type="CDD" id="cd00037">
    <property type="entry name" value="CLECT"/>
    <property type="match status" value="1"/>
</dbReference>
<accession>A0A2T7P1B1</accession>
<dbReference type="InterPro" id="IPR035914">
    <property type="entry name" value="Sperma_CUB_dom_sf"/>
</dbReference>
<dbReference type="Gene3D" id="3.10.100.10">
    <property type="entry name" value="Mannose-Binding Protein A, subunit A"/>
    <property type="match status" value="1"/>
</dbReference>
<dbReference type="OrthoDB" id="6039715at2759"/>
<dbReference type="InterPro" id="IPR016186">
    <property type="entry name" value="C-type_lectin-like/link_sf"/>
</dbReference>
<name>A0A2T7P1B1_POMCA</name>
<gene>
    <name evidence="1" type="ORF">C0Q70_12340</name>
</gene>
<dbReference type="InterPro" id="IPR016187">
    <property type="entry name" value="CTDL_fold"/>
</dbReference>
<dbReference type="AlphaFoldDB" id="A0A2T7P1B1"/>
<dbReference type="SUPFAM" id="SSF49854">
    <property type="entry name" value="Spermadhesin, CUB domain"/>
    <property type="match status" value="1"/>
</dbReference>
<dbReference type="EMBL" id="PZQS01000007">
    <property type="protein sequence ID" value="PVD27186.1"/>
    <property type="molecule type" value="Genomic_DNA"/>
</dbReference>
<dbReference type="SUPFAM" id="SSF56436">
    <property type="entry name" value="C-type lectin-like"/>
    <property type="match status" value="1"/>
</dbReference>
<sequence>MSEPKSACVIPEVLVSDCQGNADVEDDFRSRGVIYGKSGGNNTDRSVTDCVWSVEVPNGYLVSSYVLFLFDPCLVGVTVTVINNSKKCPKLLYACAYHNVRRGTAFAVSGLNQQTFSFEDKLQNAPFSLEFQVHFEAVESSVLYTLPIVFTSPKSGYVTSYGFEEGKPYPCGINATRQISAPDGLVMMISFTKVLLDVSNVVFNGNDVLKVYRINDKGSLVLWKNLRGQMKSSASVETNILLHFEEKPPNYGFGFQMFFTFHPSSQAPLLLNSELWNCSVPHYNSFKQHLECNLEPECQGGEDEGPHCPFSSPACNGSVAVNNKCYRYVKNNSSSSWNGLVEQCKKLGGNVASMKSKEEWDAMLKIFESGKNHYIAMTAGMDRMRTACMPISISIRKGPDCFLLR</sequence>
<reference evidence="1 2" key="1">
    <citation type="submission" date="2018-04" db="EMBL/GenBank/DDBJ databases">
        <title>The genome of golden apple snail Pomacea canaliculata provides insight into stress tolerance and invasive adaptation.</title>
        <authorList>
            <person name="Liu C."/>
            <person name="Liu B."/>
            <person name="Ren Y."/>
            <person name="Zhang Y."/>
            <person name="Wang H."/>
            <person name="Li S."/>
            <person name="Jiang F."/>
            <person name="Yin L."/>
            <person name="Zhang G."/>
            <person name="Qian W."/>
            <person name="Fan W."/>
        </authorList>
    </citation>
    <scope>NUCLEOTIDE SEQUENCE [LARGE SCALE GENOMIC DNA]</scope>
    <source>
        <strain evidence="1">SZHN2017</strain>
        <tissue evidence="1">Muscle</tissue>
    </source>
</reference>
<comment type="caution">
    <text evidence="1">The sequence shown here is derived from an EMBL/GenBank/DDBJ whole genome shotgun (WGS) entry which is preliminary data.</text>
</comment>
<dbReference type="Proteomes" id="UP000245119">
    <property type="component" value="Linkage Group LG7"/>
</dbReference>
<evidence type="ECO:0008006" key="3">
    <source>
        <dbReference type="Google" id="ProtNLM"/>
    </source>
</evidence>
<evidence type="ECO:0000313" key="2">
    <source>
        <dbReference type="Proteomes" id="UP000245119"/>
    </source>
</evidence>
<organism evidence="1 2">
    <name type="scientific">Pomacea canaliculata</name>
    <name type="common">Golden apple snail</name>
    <dbReference type="NCBI Taxonomy" id="400727"/>
    <lineage>
        <taxon>Eukaryota</taxon>
        <taxon>Metazoa</taxon>
        <taxon>Spiralia</taxon>
        <taxon>Lophotrochozoa</taxon>
        <taxon>Mollusca</taxon>
        <taxon>Gastropoda</taxon>
        <taxon>Caenogastropoda</taxon>
        <taxon>Architaenioglossa</taxon>
        <taxon>Ampullarioidea</taxon>
        <taxon>Ampullariidae</taxon>
        <taxon>Pomacea</taxon>
    </lineage>
</organism>
<evidence type="ECO:0000313" key="1">
    <source>
        <dbReference type="EMBL" id="PVD27186.1"/>
    </source>
</evidence>
<keyword evidence="2" id="KW-1185">Reference proteome</keyword>
<protein>
    <recommendedName>
        <fullName evidence="3">CUB domain-containing protein</fullName>
    </recommendedName>
</protein>
<proteinExistence type="predicted"/>